<dbReference type="AlphaFoldDB" id="C7MN42"/>
<feature type="compositionally biased region" description="Low complexity" evidence="1">
    <location>
        <begin position="271"/>
        <end position="391"/>
    </location>
</feature>
<feature type="region of interest" description="Disordered" evidence="1">
    <location>
        <begin position="134"/>
        <end position="167"/>
    </location>
</feature>
<keyword evidence="2" id="KW-1133">Transmembrane helix</keyword>
<keyword evidence="4" id="KW-1185">Reference proteome</keyword>
<proteinExistence type="predicted"/>
<keyword evidence="2" id="KW-0812">Transmembrane</keyword>
<feature type="transmembrane region" description="Helical" evidence="2">
    <location>
        <begin position="98"/>
        <end position="119"/>
    </location>
</feature>
<dbReference type="Proteomes" id="UP000000954">
    <property type="component" value="Chromosome"/>
</dbReference>
<dbReference type="HOGENOM" id="CLU_705387_0_0_11"/>
<organism evidence="3 4">
    <name type="scientific">Cryptobacterium curtum (strain ATCC 700683 / DSM 15641 / CCUG 43107 / 12-3)</name>
    <dbReference type="NCBI Taxonomy" id="469378"/>
    <lineage>
        <taxon>Bacteria</taxon>
        <taxon>Bacillati</taxon>
        <taxon>Actinomycetota</taxon>
        <taxon>Coriobacteriia</taxon>
        <taxon>Eggerthellales</taxon>
        <taxon>Eggerthellaceae</taxon>
        <taxon>Cryptobacterium</taxon>
    </lineage>
</organism>
<sequence length="391" mass="39354">MAESIRYAQHSGVVQSTVSAAPAYHQPVVKNSAPHCSFAAGSSARYQSVGGKSASHHQVASGTPTPRRHLLSDISPVQVVATALAALTSMLLSSQIGITGSIIGVFVGSVVSTVSAQLYRNMVSISADKMHARTASTAGSQTASQPQASGRVGSGVESNQSTGAAARENTFSVQAARASVYRNSPSSAITGQVDRSNISQAYATDARLRARDRRDAKARLSRRVIIVSVVSALVAILLSALAVNLVTAGQGLGTKTSIVSSSVQAVDDKPASSASSSTAQTATQNSTVSDSQDDSQATNTTSTDAQDTAQTTTTKTSSVQDTTSTSNTPTTTDSSTSSNKSSAANSSSTSNTTGSGSETSSSTGKTAGSSSSSAAADSTSTSASKTTTSES</sequence>
<evidence type="ECO:0000256" key="2">
    <source>
        <dbReference type="SAM" id="Phobius"/>
    </source>
</evidence>
<feature type="compositionally biased region" description="Polar residues" evidence="1">
    <location>
        <begin position="156"/>
        <end position="167"/>
    </location>
</feature>
<dbReference type="RefSeq" id="WP_012803020.1">
    <property type="nucleotide sequence ID" value="NC_013170.1"/>
</dbReference>
<accession>C7MN42</accession>
<protein>
    <submittedName>
        <fullName evidence="3">Uncharacterized protein</fullName>
    </submittedName>
</protein>
<dbReference type="KEGG" id="ccu:Ccur_06160"/>
<feature type="compositionally biased region" description="Polar residues" evidence="1">
    <location>
        <begin position="134"/>
        <end position="148"/>
    </location>
</feature>
<dbReference type="eggNOG" id="ENOG5032Y91">
    <property type="taxonomic scope" value="Bacteria"/>
</dbReference>
<reference evidence="3 4" key="1">
    <citation type="journal article" date="2009" name="Stand. Genomic Sci.">
        <title>Complete genome sequence of Cryptobacterium curtum type strain (12-3).</title>
        <authorList>
            <person name="Mavrommatis K."/>
            <person name="Pukall R."/>
            <person name="Rohde C."/>
            <person name="Chen F."/>
            <person name="Sims D."/>
            <person name="Brettin T."/>
            <person name="Kuske C."/>
            <person name="Detter J.C."/>
            <person name="Han C."/>
            <person name="Lapidus A."/>
            <person name="Copeland A."/>
            <person name="Glavina Del Rio T."/>
            <person name="Nolan M."/>
            <person name="Lucas S."/>
            <person name="Tice H."/>
            <person name="Cheng J.F."/>
            <person name="Bruce D."/>
            <person name="Goodwin L."/>
            <person name="Pitluck S."/>
            <person name="Ovchinnikova G."/>
            <person name="Pati A."/>
            <person name="Ivanova N."/>
            <person name="Chen A."/>
            <person name="Palaniappan K."/>
            <person name="Chain P."/>
            <person name="D'haeseleer P."/>
            <person name="Goker M."/>
            <person name="Bristow J."/>
            <person name="Eisen J.A."/>
            <person name="Markowitz V."/>
            <person name="Hugenholtz P."/>
            <person name="Rohde M."/>
            <person name="Klenk H.P."/>
            <person name="Kyrpides N.C."/>
        </authorList>
    </citation>
    <scope>NUCLEOTIDE SEQUENCE [LARGE SCALE GENOMIC DNA]</scope>
    <source>
        <strain evidence="4">ATCC 700683 / DSM 15641 / 12-3</strain>
    </source>
</reference>
<evidence type="ECO:0000256" key="1">
    <source>
        <dbReference type="SAM" id="MobiDB-lite"/>
    </source>
</evidence>
<evidence type="ECO:0000313" key="4">
    <source>
        <dbReference type="Proteomes" id="UP000000954"/>
    </source>
</evidence>
<feature type="transmembrane region" description="Helical" evidence="2">
    <location>
        <begin position="224"/>
        <end position="246"/>
    </location>
</feature>
<evidence type="ECO:0000313" key="3">
    <source>
        <dbReference type="EMBL" id="ACU94332.1"/>
    </source>
</evidence>
<dbReference type="EMBL" id="CP001682">
    <property type="protein sequence ID" value="ACU94332.1"/>
    <property type="molecule type" value="Genomic_DNA"/>
</dbReference>
<keyword evidence="2" id="KW-0472">Membrane</keyword>
<feature type="region of interest" description="Disordered" evidence="1">
    <location>
        <begin position="268"/>
        <end position="391"/>
    </location>
</feature>
<name>C7MN42_CRYCD</name>
<dbReference type="STRING" id="469378.Ccur_06160"/>
<gene>
    <name evidence="3" type="ordered locus">Ccur_06160</name>
</gene>